<evidence type="ECO:0000313" key="1">
    <source>
        <dbReference type="EMBL" id="CAF4656898.1"/>
    </source>
</evidence>
<dbReference type="EMBL" id="CAJOBJ010123311">
    <property type="protein sequence ID" value="CAF4687000.1"/>
    <property type="molecule type" value="Genomic_DNA"/>
</dbReference>
<dbReference type="EMBL" id="CAJOBH010110116">
    <property type="protein sequence ID" value="CAF4656898.1"/>
    <property type="molecule type" value="Genomic_DNA"/>
</dbReference>
<dbReference type="Proteomes" id="UP000681720">
    <property type="component" value="Unassembled WGS sequence"/>
</dbReference>
<comment type="caution">
    <text evidence="2">The sequence shown here is derived from an EMBL/GenBank/DDBJ whole genome shotgun (WGS) entry which is preliminary data.</text>
</comment>
<gene>
    <name evidence="1" type="ORF">BYL167_LOCUS42422</name>
    <name evidence="2" type="ORF">GIL414_LOCUS42513</name>
    <name evidence="3" type="ORF">GIL414_LOCUS54737</name>
</gene>
<organism evidence="2 4">
    <name type="scientific">Rotaria magnacalcarata</name>
    <dbReference type="NCBI Taxonomy" id="392030"/>
    <lineage>
        <taxon>Eukaryota</taxon>
        <taxon>Metazoa</taxon>
        <taxon>Spiralia</taxon>
        <taxon>Gnathifera</taxon>
        <taxon>Rotifera</taxon>
        <taxon>Eurotatoria</taxon>
        <taxon>Bdelloidea</taxon>
        <taxon>Philodinida</taxon>
        <taxon>Philodinidae</taxon>
        <taxon>Rotaria</taxon>
    </lineage>
</organism>
<protein>
    <submittedName>
        <fullName evidence="2">Uncharacterized protein</fullName>
    </submittedName>
</protein>
<evidence type="ECO:0000313" key="3">
    <source>
        <dbReference type="EMBL" id="CAF4958890.1"/>
    </source>
</evidence>
<sequence length="58" mass="7067">AWFTDFHLYKKLREIEARTEYDLASKQQQLTSTVTWLTGEREDPAWMEYKSMYDKSNE</sequence>
<evidence type="ECO:0000313" key="4">
    <source>
        <dbReference type="Proteomes" id="UP000681720"/>
    </source>
</evidence>
<name>A0A8S3A034_9BILA</name>
<evidence type="ECO:0000313" key="2">
    <source>
        <dbReference type="EMBL" id="CAF4687000.1"/>
    </source>
</evidence>
<feature type="non-terminal residue" evidence="2">
    <location>
        <position position="1"/>
    </location>
</feature>
<accession>A0A8S3A034</accession>
<proteinExistence type="predicted"/>
<dbReference type="AlphaFoldDB" id="A0A8S3A034"/>
<dbReference type="EMBL" id="CAJOBJ010192536">
    <property type="protein sequence ID" value="CAF4958890.1"/>
    <property type="molecule type" value="Genomic_DNA"/>
</dbReference>
<dbReference type="Proteomes" id="UP000681967">
    <property type="component" value="Unassembled WGS sequence"/>
</dbReference>
<reference evidence="2" key="1">
    <citation type="submission" date="2021-02" db="EMBL/GenBank/DDBJ databases">
        <authorList>
            <person name="Nowell W R."/>
        </authorList>
    </citation>
    <scope>NUCLEOTIDE SEQUENCE</scope>
</reference>